<dbReference type="KEGG" id="hyl:LPB072_10285"/>
<dbReference type="RefSeq" id="WP_066088339.1">
    <property type="nucleotide sequence ID" value="NZ_CP017476.1"/>
</dbReference>
<gene>
    <name evidence="7" type="ORF">LPB072_10285</name>
    <name evidence="8" type="ORF">LPB72_07090</name>
</gene>
<dbReference type="InterPro" id="IPR022488">
    <property type="entry name" value="PPK2-related"/>
</dbReference>
<dbReference type="GO" id="GO:0006793">
    <property type="term" value="P:phosphorus metabolic process"/>
    <property type="evidence" value="ECO:0007669"/>
    <property type="project" value="InterPro"/>
</dbReference>
<dbReference type="EMBL" id="LVWD01000007">
    <property type="protein sequence ID" value="OAD42794.1"/>
    <property type="molecule type" value="Genomic_DNA"/>
</dbReference>
<protein>
    <recommendedName>
        <fullName evidence="4">ADP/GDP-polyphosphate phosphotransferase</fullName>
        <ecNumber evidence="4">2.7.4.-</ecNumber>
    </recommendedName>
    <alternativeName>
        <fullName evidence="4">Polyphosphate kinase PPK2</fullName>
    </alternativeName>
</protein>
<evidence type="ECO:0000256" key="5">
    <source>
        <dbReference type="SAM" id="MobiDB-lite"/>
    </source>
</evidence>
<evidence type="ECO:0000313" key="7">
    <source>
        <dbReference type="EMBL" id="AOW15539.1"/>
    </source>
</evidence>
<evidence type="ECO:0000256" key="4">
    <source>
        <dbReference type="RuleBase" id="RU369062"/>
    </source>
</evidence>
<dbReference type="AlphaFoldDB" id="A0A167II52"/>
<keyword evidence="2 4" id="KW-0808">Transferase</keyword>
<dbReference type="GO" id="GO:0008976">
    <property type="term" value="F:polyphosphate kinase activity"/>
    <property type="evidence" value="ECO:0007669"/>
    <property type="project" value="UniProtKB-UniRule"/>
</dbReference>
<comment type="function">
    <text evidence="4">Uses inorganic polyphosphate (polyP) as a donor to convert GDP to GTP or ADP to ATP.</text>
</comment>
<feature type="domain" description="Polyphosphate kinase-2-related" evidence="6">
    <location>
        <begin position="171"/>
        <end position="397"/>
    </location>
</feature>
<dbReference type="SUPFAM" id="SSF52540">
    <property type="entry name" value="P-loop containing nucleoside triphosphate hydrolases"/>
    <property type="match status" value="1"/>
</dbReference>
<dbReference type="EC" id="2.7.4.-" evidence="4"/>
<reference evidence="8 9" key="1">
    <citation type="submission" date="2016-02" db="EMBL/GenBank/DDBJ databases">
        <title>Draft genome sequence of Hydrogenophaga sp. LPB0072.</title>
        <authorList>
            <person name="Shin S.-K."/>
            <person name="Yi H."/>
        </authorList>
    </citation>
    <scope>NUCLEOTIDE SEQUENCE [LARGE SCALE GENOMIC DNA]</scope>
    <source>
        <strain evidence="8 9">LPB0072</strain>
    </source>
</reference>
<dbReference type="Proteomes" id="UP000185657">
    <property type="component" value="Unassembled WGS sequence"/>
</dbReference>
<dbReference type="InterPro" id="IPR027417">
    <property type="entry name" value="P-loop_NTPase"/>
</dbReference>
<reference evidence="7 10" key="2">
    <citation type="submission" date="2016-10" db="EMBL/GenBank/DDBJ databases">
        <title>Hydorgenophaga sp. LPB0072 isolated from gastropod.</title>
        <authorList>
            <person name="Kim E."/>
            <person name="Yi H."/>
        </authorList>
    </citation>
    <scope>NUCLEOTIDE SEQUENCE [LARGE SCALE GENOMIC DNA]</scope>
    <source>
        <strain evidence="7 10">LPB0072</strain>
    </source>
</reference>
<evidence type="ECO:0000256" key="1">
    <source>
        <dbReference type="ARBA" id="ARBA00009924"/>
    </source>
</evidence>
<dbReference type="STRING" id="1763535.LPB072_10285"/>
<keyword evidence="3 4" id="KW-0418">Kinase</keyword>
<evidence type="ECO:0000259" key="6">
    <source>
        <dbReference type="Pfam" id="PF03976"/>
    </source>
</evidence>
<dbReference type="PANTHER" id="PTHR34383:SF1">
    <property type="entry name" value="ADP-POLYPHOSPHATE PHOSPHOTRANSFERASE"/>
    <property type="match status" value="1"/>
</dbReference>
<comment type="subunit">
    <text evidence="4">Homotetramer.</text>
</comment>
<proteinExistence type="inferred from homology"/>
<evidence type="ECO:0000313" key="8">
    <source>
        <dbReference type="EMBL" id="OAD42794.1"/>
    </source>
</evidence>
<dbReference type="InterPro" id="IPR022486">
    <property type="entry name" value="PPK2_PA0141"/>
</dbReference>
<dbReference type="EMBL" id="CP017476">
    <property type="protein sequence ID" value="AOW15539.1"/>
    <property type="molecule type" value="Genomic_DNA"/>
</dbReference>
<feature type="compositionally biased region" description="Low complexity" evidence="5">
    <location>
        <begin position="1"/>
        <end position="21"/>
    </location>
</feature>
<evidence type="ECO:0000313" key="9">
    <source>
        <dbReference type="Proteomes" id="UP000185657"/>
    </source>
</evidence>
<evidence type="ECO:0000313" key="10">
    <source>
        <dbReference type="Proteomes" id="UP000185680"/>
    </source>
</evidence>
<organism evidence="7 10">
    <name type="scientific">Hydrogenophaga crassostreae</name>
    <dbReference type="NCBI Taxonomy" id="1763535"/>
    <lineage>
        <taxon>Bacteria</taxon>
        <taxon>Pseudomonadati</taxon>
        <taxon>Pseudomonadota</taxon>
        <taxon>Betaproteobacteria</taxon>
        <taxon>Burkholderiales</taxon>
        <taxon>Comamonadaceae</taxon>
        <taxon>Hydrogenophaga</taxon>
    </lineage>
</organism>
<name>A0A167II52_9BURK</name>
<dbReference type="Pfam" id="PF03976">
    <property type="entry name" value="PPK2"/>
    <property type="match status" value="1"/>
</dbReference>
<dbReference type="NCBIfam" id="TIGR03707">
    <property type="entry name" value="PPK2_P_aer"/>
    <property type="match status" value="1"/>
</dbReference>
<dbReference type="Proteomes" id="UP000185680">
    <property type="component" value="Chromosome"/>
</dbReference>
<dbReference type="Gene3D" id="3.40.50.300">
    <property type="entry name" value="P-loop containing nucleotide triphosphate hydrolases"/>
    <property type="match status" value="1"/>
</dbReference>
<accession>A0A167II52</accession>
<dbReference type="PANTHER" id="PTHR34383">
    <property type="entry name" value="POLYPHOSPHATE:AMP PHOSPHOTRANSFERASE-RELATED"/>
    <property type="match status" value="1"/>
</dbReference>
<sequence length="426" mass="48114">MTERASVPTKTASASAPATERAAARKQVAKTASPPTAKKRGVSPRATVKPVKASKAPEPKPRRVVLGDTIGTTQPQKLRRARVSRSVEARQGAQLAAVRDILSRKEHSQAEKADSLRAILEGAAPDDAKAIRKLLKGQAKASARAKAEKLDPNEQLSKDWRSGAYPYKNLLSRRVYEANKYLLQVELLKLQAWAKETGQRVVILFEGRDAAGKGGTIKRVMEHLNPRGARVVALEKPSEVERGQWYFQRYVEHLPTAGEIVLFDRSWYNRAGVERVMGFCTDEEYTEFMRQAPQFERQLVRSGIHLVKFWFSVSREEQRRRFKERKAHPLKQWKLSPIDLASLNKWGDYTKAKEAMFFDTDTADAPWTVIKSDCKKRARLNAMRYLLQKLPYTNKDSKNIGKLDSLIVGRAHVVYERGENPGGVVL</sequence>
<keyword evidence="9" id="KW-1185">Reference proteome</keyword>
<feature type="region of interest" description="Disordered" evidence="5">
    <location>
        <begin position="1"/>
        <end position="85"/>
    </location>
</feature>
<comment type="similarity">
    <text evidence="1 4">Belongs to the polyphosphate kinase 2 (PPK2) family. Class I subfamily.</text>
</comment>
<evidence type="ECO:0000256" key="3">
    <source>
        <dbReference type="ARBA" id="ARBA00022777"/>
    </source>
</evidence>
<dbReference type="OrthoDB" id="9775224at2"/>
<evidence type="ECO:0000256" key="2">
    <source>
        <dbReference type="ARBA" id="ARBA00022679"/>
    </source>
</evidence>